<dbReference type="STRING" id="1121881.SAMN02745225_00708"/>
<dbReference type="EMBL" id="FQUL01000006">
    <property type="protein sequence ID" value="SHE46994.1"/>
    <property type="molecule type" value="Genomic_DNA"/>
</dbReference>
<feature type="compositionally biased region" description="Basic residues" evidence="1">
    <location>
        <begin position="112"/>
        <end position="123"/>
    </location>
</feature>
<evidence type="ECO:0000256" key="1">
    <source>
        <dbReference type="SAM" id="MobiDB-lite"/>
    </source>
</evidence>
<reference evidence="4" key="1">
    <citation type="submission" date="2016-11" db="EMBL/GenBank/DDBJ databases">
        <authorList>
            <person name="Varghese N."/>
            <person name="Submissions S."/>
        </authorList>
    </citation>
    <scope>NUCLEOTIDE SEQUENCE [LARGE SCALE GENOMIC DNA]</scope>
    <source>
        <strain evidence="4">DSM 19514</strain>
    </source>
</reference>
<dbReference type="Proteomes" id="UP000184295">
    <property type="component" value="Unassembled WGS sequence"/>
</dbReference>
<gene>
    <name evidence="3" type="ORF">SAMN02745225_00708</name>
</gene>
<dbReference type="OrthoDB" id="5244024at2"/>
<keyword evidence="2" id="KW-1133">Transmembrane helix</keyword>
<evidence type="ECO:0000256" key="2">
    <source>
        <dbReference type="SAM" id="Phobius"/>
    </source>
</evidence>
<protein>
    <recommendedName>
        <fullName evidence="5">DUF3040 domain-containing protein</fullName>
    </recommendedName>
</protein>
<dbReference type="InterPro" id="IPR021401">
    <property type="entry name" value="DUF3040"/>
</dbReference>
<dbReference type="Pfam" id="PF11239">
    <property type="entry name" value="DUF3040"/>
    <property type="match status" value="1"/>
</dbReference>
<feature type="transmembrane region" description="Helical" evidence="2">
    <location>
        <begin position="49"/>
        <end position="81"/>
    </location>
</feature>
<keyword evidence="4" id="KW-1185">Reference proteome</keyword>
<keyword evidence="2" id="KW-0472">Membrane</keyword>
<evidence type="ECO:0008006" key="5">
    <source>
        <dbReference type="Google" id="ProtNLM"/>
    </source>
</evidence>
<dbReference type="RefSeq" id="WP_072788769.1">
    <property type="nucleotide sequence ID" value="NZ_FQUL01000006.1"/>
</dbReference>
<organism evidence="3 4">
    <name type="scientific">Ferrithrix thermotolerans DSM 19514</name>
    <dbReference type="NCBI Taxonomy" id="1121881"/>
    <lineage>
        <taxon>Bacteria</taxon>
        <taxon>Bacillati</taxon>
        <taxon>Actinomycetota</taxon>
        <taxon>Acidimicrobiia</taxon>
        <taxon>Acidimicrobiales</taxon>
        <taxon>Acidimicrobiaceae</taxon>
        <taxon>Ferrithrix</taxon>
    </lineage>
</organism>
<accession>A0A1M4TRH1</accession>
<evidence type="ECO:0000313" key="4">
    <source>
        <dbReference type="Proteomes" id="UP000184295"/>
    </source>
</evidence>
<dbReference type="AlphaFoldDB" id="A0A1M4TRH1"/>
<keyword evidence="2" id="KW-0812">Transmembrane</keyword>
<proteinExistence type="predicted"/>
<name>A0A1M4TRH1_9ACTN</name>
<feature type="region of interest" description="Disordered" evidence="1">
    <location>
        <begin position="96"/>
        <end position="123"/>
    </location>
</feature>
<sequence>MPLSENELRVLSEIEKSFYEHDSAFADRMRSETVYKHSGRNLKWASLSFVLGFVFTVALFTTSVLLGLIGFLVMLGSALVFEQNLRRMGKASWHEIKNSQGPKGSPVAKFGSKLKGKFPKTDK</sequence>
<evidence type="ECO:0000313" key="3">
    <source>
        <dbReference type="EMBL" id="SHE46994.1"/>
    </source>
</evidence>